<reference evidence="2" key="1">
    <citation type="journal article" date="2016" name="Nat. Commun.">
        <title>The Gonium pectorale genome demonstrates co-option of cell cycle regulation during the evolution of multicellularity.</title>
        <authorList>
            <person name="Hanschen E.R."/>
            <person name="Marriage T.N."/>
            <person name="Ferris P.J."/>
            <person name="Hamaji T."/>
            <person name="Toyoda A."/>
            <person name="Fujiyama A."/>
            <person name="Neme R."/>
            <person name="Noguchi H."/>
            <person name="Minakuchi Y."/>
            <person name="Suzuki M."/>
            <person name="Kawai-Toyooka H."/>
            <person name="Smith D.R."/>
            <person name="Sparks H."/>
            <person name="Anderson J."/>
            <person name="Bakaric R."/>
            <person name="Luria V."/>
            <person name="Karger A."/>
            <person name="Kirschner M.W."/>
            <person name="Durand P.M."/>
            <person name="Michod R.E."/>
            <person name="Nozaki H."/>
            <person name="Olson B.J."/>
        </authorList>
    </citation>
    <scope>NUCLEOTIDE SEQUENCE [LARGE SCALE GENOMIC DNA]</scope>
    <source>
        <strain evidence="2">NIES-2863</strain>
    </source>
</reference>
<protein>
    <submittedName>
        <fullName evidence="1">Uncharacterized protein</fullName>
    </submittedName>
</protein>
<dbReference type="AlphaFoldDB" id="A0A150GQW9"/>
<sequence>MEQGFVGCRASEALKGGLSKTVPGEVAVECGDKLGTFGMLSGLVRCHCPDCEGKKDWDVRGFEAHGGLAKNRKWKESLRVVVEGSRPVQLGQYLESCGLVTKRLPPQDAAAPLVALSGSQLPVLVAARAEKLQASISPTDLLPPEVEVVCAGVSGTFLTPTWSVRCNCSACGGGKTWTPSKWEGHCKPGVRPSSYARAICIAPGALPAVPLRTQPLPLRSFFRLHKYDLQSSRKAGQPPPLVPIK</sequence>
<comment type="caution">
    <text evidence="1">The sequence shown here is derived from an EMBL/GenBank/DDBJ whole genome shotgun (WGS) entry which is preliminary data.</text>
</comment>
<keyword evidence="2" id="KW-1185">Reference proteome</keyword>
<proteinExistence type="predicted"/>
<gene>
    <name evidence="1" type="ORF">GPECTOR_10g812</name>
</gene>
<evidence type="ECO:0000313" key="2">
    <source>
        <dbReference type="Proteomes" id="UP000075714"/>
    </source>
</evidence>
<name>A0A150GQW9_GONPE</name>
<dbReference type="Proteomes" id="UP000075714">
    <property type="component" value="Unassembled WGS sequence"/>
</dbReference>
<organism evidence="1 2">
    <name type="scientific">Gonium pectorale</name>
    <name type="common">Green alga</name>
    <dbReference type="NCBI Taxonomy" id="33097"/>
    <lineage>
        <taxon>Eukaryota</taxon>
        <taxon>Viridiplantae</taxon>
        <taxon>Chlorophyta</taxon>
        <taxon>core chlorophytes</taxon>
        <taxon>Chlorophyceae</taxon>
        <taxon>CS clade</taxon>
        <taxon>Chlamydomonadales</taxon>
        <taxon>Volvocaceae</taxon>
        <taxon>Gonium</taxon>
    </lineage>
</organism>
<dbReference type="EMBL" id="LSYV01000011">
    <property type="protein sequence ID" value="KXZ52183.1"/>
    <property type="molecule type" value="Genomic_DNA"/>
</dbReference>
<evidence type="ECO:0000313" key="1">
    <source>
        <dbReference type="EMBL" id="KXZ52183.1"/>
    </source>
</evidence>
<accession>A0A150GQW9</accession>